<reference evidence="1" key="1">
    <citation type="journal article" date="2009" name="Rice">
        <title>De Novo Next Generation Sequencing of Plant Genomes.</title>
        <authorList>
            <person name="Rounsley S."/>
            <person name="Marri P.R."/>
            <person name="Yu Y."/>
            <person name="He R."/>
            <person name="Sisneros N."/>
            <person name="Goicoechea J.L."/>
            <person name="Lee S.J."/>
            <person name="Angelova A."/>
            <person name="Kudrna D."/>
            <person name="Luo M."/>
            <person name="Affourtit J."/>
            <person name="Desany B."/>
            <person name="Knight J."/>
            <person name="Niazi F."/>
            <person name="Egholm M."/>
            <person name="Wing R.A."/>
        </authorList>
    </citation>
    <scope>NUCLEOTIDE SEQUENCE [LARGE SCALE GENOMIC DNA]</scope>
    <source>
        <strain evidence="1">cv. IRGC 105608</strain>
    </source>
</reference>
<name>A0A0D3H5S9_9ORYZ</name>
<evidence type="ECO:0000313" key="2">
    <source>
        <dbReference type="Proteomes" id="UP000026960"/>
    </source>
</evidence>
<reference evidence="1" key="2">
    <citation type="submission" date="2015-03" db="UniProtKB">
        <authorList>
            <consortium name="EnsemblPlants"/>
        </authorList>
    </citation>
    <scope>IDENTIFICATION</scope>
</reference>
<sequence length="59" mass="6386">MRPLATSPDVAWTVEDAAVGDELRRGTWMTEDEAAGNELRCGADAHRYGKTSVSATYKA</sequence>
<protein>
    <submittedName>
        <fullName evidence="1">Uncharacterized protein</fullName>
    </submittedName>
</protein>
<dbReference type="AlphaFoldDB" id="A0A0D3H5S9"/>
<dbReference type="HOGENOM" id="CLU_2964546_0_0_1"/>
<keyword evidence="2" id="KW-1185">Reference proteome</keyword>
<dbReference type="Proteomes" id="UP000026960">
    <property type="component" value="Chromosome 9"/>
</dbReference>
<accession>A0A0D3H5S9</accession>
<dbReference type="EnsemblPlants" id="OBART09G07040.1">
    <property type="protein sequence ID" value="OBART09G07040.1"/>
    <property type="gene ID" value="OBART09G07040"/>
</dbReference>
<evidence type="ECO:0000313" key="1">
    <source>
        <dbReference type="EnsemblPlants" id="OBART09G07040.1"/>
    </source>
</evidence>
<organism evidence="1">
    <name type="scientific">Oryza barthii</name>
    <dbReference type="NCBI Taxonomy" id="65489"/>
    <lineage>
        <taxon>Eukaryota</taxon>
        <taxon>Viridiplantae</taxon>
        <taxon>Streptophyta</taxon>
        <taxon>Embryophyta</taxon>
        <taxon>Tracheophyta</taxon>
        <taxon>Spermatophyta</taxon>
        <taxon>Magnoliopsida</taxon>
        <taxon>Liliopsida</taxon>
        <taxon>Poales</taxon>
        <taxon>Poaceae</taxon>
        <taxon>BOP clade</taxon>
        <taxon>Oryzoideae</taxon>
        <taxon>Oryzeae</taxon>
        <taxon>Oryzinae</taxon>
        <taxon>Oryza</taxon>
    </lineage>
</organism>
<proteinExistence type="predicted"/>
<dbReference type="PaxDb" id="65489-OBART09G07040.1"/>
<dbReference type="Gramene" id="OBART09G07040.1">
    <property type="protein sequence ID" value="OBART09G07040.1"/>
    <property type="gene ID" value="OBART09G07040"/>
</dbReference>